<feature type="domain" description="FTP" evidence="13">
    <location>
        <begin position="54"/>
        <end position="102"/>
    </location>
</feature>
<feature type="signal peptide" evidence="10">
    <location>
        <begin position="1"/>
        <end position="25"/>
    </location>
</feature>
<feature type="domain" description="Peptidase M4" evidence="11">
    <location>
        <begin position="195"/>
        <end position="344"/>
    </location>
</feature>
<dbReference type="PANTHER" id="PTHR33794:SF1">
    <property type="entry name" value="BACILLOLYSIN"/>
    <property type="match status" value="1"/>
</dbReference>
<evidence type="ECO:0000313" key="15">
    <source>
        <dbReference type="Proteomes" id="UP000199758"/>
    </source>
</evidence>
<dbReference type="GO" id="GO:0004222">
    <property type="term" value="F:metalloendopeptidase activity"/>
    <property type="evidence" value="ECO:0007669"/>
    <property type="project" value="UniProtKB-UniRule"/>
</dbReference>
<organism evidence="14 15">
    <name type="scientific">Hydrocarboniphaga daqingensis</name>
    <dbReference type="NCBI Taxonomy" id="490188"/>
    <lineage>
        <taxon>Bacteria</taxon>
        <taxon>Pseudomonadati</taxon>
        <taxon>Pseudomonadota</taxon>
        <taxon>Gammaproteobacteria</taxon>
        <taxon>Nevskiales</taxon>
        <taxon>Nevskiaceae</taxon>
        <taxon>Hydrocarboniphaga</taxon>
    </lineage>
</organism>
<keyword evidence="15" id="KW-1185">Reference proteome</keyword>
<name>A0A1M5N4P4_9GAMM</name>
<dbReference type="CDD" id="cd09597">
    <property type="entry name" value="M4_TLP"/>
    <property type="match status" value="1"/>
</dbReference>
<sequence length="528" mass="55762">MQHHKLLVSLGLALSLLAVNNGAQAAPDLNAAPVKRALALIAAQPKRINGSGADTYAARDWIVDRSGAEHVRFDRRYRGLPVLGGDFVVHQDASGRLASVSQTLTRPLNVDLKAAFTEADAIRVAEAAFTGTREGRAIVSKLIDARSTPAVLAYDVRLAGVTEDGTPTRRHWLVNAGTLALIDGWDEVQTAAATATGNSLLSGVIALTTDSQSSGGYVLRDPSRGGQATVDLRNTRLAVLAKAYTDSDNVWGDFTNSDRATVGVDAAYGAALTWDYFLAQFGRRGIADDGVGATSRVHYGRNYVNAFWDNGCFCMTYGDGDGGSYLPLVAVDIAGHEMTHGVTSRTANLTYSGESGGLNEAMSDIFGTLVEYAANNSISTPNYLIGERIYTANNGSPTPTQALRYMFKPSLDNKSPDCYVGNIGNLDVHYSSGVANHFFYLLTQGAVSPPGFTLAPSALVCNGNTAIRPISRDQAAQILYRALTVYMTSSTGYAGARSTTLQAAADLYGTQSAAYTAVAAAWAAVGVN</sequence>
<dbReference type="Gene3D" id="1.10.390.10">
    <property type="entry name" value="Neutral Protease Domain 2"/>
    <property type="match status" value="1"/>
</dbReference>
<dbReference type="Gene3D" id="3.10.450.490">
    <property type="match status" value="1"/>
</dbReference>
<dbReference type="STRING" id="490188.SAMN04488068_1623"/>
<feature type="chain" id="PRO_5023106756" description="Neutral metalloproteinase" evidence="10">
    <location>
        <begin position="26"/>
        <end position="528"/>
    </location>
</feature>
<proteinExistence type="inferred from homology"/>
<dbReference type="InterPro" id="IPR013856">
    <property type="entry name" value="Peptidase_M4_domain"/>
</dbReference>
<dbReference type="PRINTS" id="PR00730">
    <property type="entry name" value="THERMOLYSIN"/>
</dbReference>
<dbReference type="RefSeq" id="WP_072896335.1">
    <property type="nucleotide sequence ID" value="NZ_FQWZ01000003.1"/>
</dbReference>
<dbReference type="InterPro" id="IPR001570">
    <property type="entry name" value="Peptidase_M4_C_domain"/>
</dbReference>
<evidence type="ECO:0000259" key="13">
    <source>
        <dbReference type="Pfam" id="PF07504"/>
    </source>
</evidence>
<dbReference type="Gene3D" id="3.10.170.10">
    <property type="match status" value="1"/>
</dbReference>
<evidence type="ECO:0000256" key="7">
    <source>
        <dbReference type="ARBA" id="ARBA00023049"/>
    </source>
</evidence>
<comment type="subcellular location">
    <subcellularLocation>
        <location evidence="10">Secreted</location>
    </subcellularLocation>
</comment>
<feature type="active site" evidence="9">
    <location>
        <position position="337"/>
    </location>
</feature>
<dbReference type="EMBL" id="FQWZ01000003">
    <property type="protein sequence ID" value="SHG84425.1"/>
    <property type="molecule type" value="Genomic_DNA"/>
</dbReference>
<dbReference type="InterPro" id="IPR023612">
    <property type="entry name" value="Peptidase_M4"/>
</dbReference>
<dbReference type="InterPro" id="IPR027268">
    <property type="entry name" value="Peptidase_M4/M1_CTD_sf"/>
</dbReference>
<dbReference type="Pfam" id="PF01447">
    <property type="entry name" value="Peptidase_M4"/>
    <property type="match status" value="1"/>
</dbReference>
<keyword evidence="6 10" id="KW-0862">Zinc</keyword>
<dbReference type="Proteomes" id="UP000199758">
    <property type="component" value="Unassembled WGS sequence"/>
</dbReference>
<dbReference type="GO" id="GO:0006508">
    <property type="term" value="P:proteolysis"/>
    <property type="evidence" value="ECO:0007669"/>
    <property type="project" value="UniProtKB-KW"/>
</dbReference>
<evidence type="ECO:0000259" key="12">
    <source>
        <dbReference type="Pfam" id="PF02868"/>
    </source>
</evidence>
<evidence type="ECO:0000256" key="1">
    <source>
        <dbReference type="ARBA" id="ARBA00009388"/>
    </source>
</evidence>
<dbReference type="AlphaFoldDB" id="A0A1M5N4P4"/>
<dbReference type="GO" id="GO:0046872">
    <property type="term" value="F:metal ion binding"/>
    <property type="evidence" value="ECO:0007669"/>
    <property type="project" value="UniProtKB-UniRule"/>
</dbReference>
<reference evidence="14 15" key="1">
    <citation type="submission" date="2016-11" db="EMBL/GenBank/DDBJ databases">
        <authorList>
            <person name="Jaros S."/>
            <person name="Januszkiewicz K."/>
            <person name="Wedrychowicz H."/>
        </authorList>
    </citation>
    <scope>NUCLEOTIDE SEQUENCE [LARGE SCALE GENOMIC DNA]</scope>
    <source>
        <strain evidence="14 15">CGMCC 1.7049</strain>
    </source>
</reference>
<keyword evidence="2 10" id="KW-0645">Protease</keyword>
<dbReference type="PANTHER" id="PTHR33794">
    <property type="entry name" value="BACILLOLYSIN"/>
    <property type="match status" value="1"/>
</dbReference>
<comment type="similarity">
    <text evidence="1 10">Belongs to the peptidase M4 family.</text>
</comment>
<evidence type="ECO:0000256" key="10">
    <source>
        <dbReference type="RuleBase" id="RU366073"/>
    </source>
</evidence>
<evidence type="ECO:0000256" key="6">
    <source>
        <dbReference type="ARBA" id="ARBA00022833"/>
    </source>
</evidence>
<dbReference type="OrthoDB" id="5378341at2"/>
<keyword evidence="3" id="KW-0479">Metal-binding</keyword>
<evidence type="ECO:0000313" key="14">
    <source>
        <dbReference type="EMBL" id="SHG84425.1"/>
    </source>
</evidence>
<keyword evidence="8" id="KW-0865">Zymogen</keyword>
<comment type="function">
    <text evidence="10">Extracellular zinc metalloprotease.</text>
</comment>
<dbReference type="InterPro" id="IPR011096">
    <property type="entry name" value="FTP_domain"/>
</dbReference>
<evidence type="ECO:0000256" key="2">
    <source>
        <dbReference type="ARBA" id="ARBA00022670"/>
    </source>
</evidence>
<dbReference type="InterPro" id="IPR050728">
    <property type="entry name" value="Zinc_Metalloprotease_M4"/>
</dbReference>
<dbReference type="Pfam" id="PF07504">
    <property type="entry name" value="FTP"/>
    <property type="match status" value="1"/>
</dbReference>
<dbReference type="GO" id="GO:0005576">
    <property type="term" value="C:extracellular region"/>
    <property type="evidence" value="ECO:0007669"/>
    <property type="project" value="UniProtKB-SubCell"/>
</dbReference>
<dbReference type="SUPFAM" id="SSF55486">
    <property type="entry name" value="Metalloproteases ('zincins'), catalytic domain"/>
    <property type="match status" value="1"/>
</dbReference>
<dbReference type="EC" id="3.4.24.-" evidence="10"/>
<gene>
    <name evidence="14" type="ORF">SAMN04488068_1623</name>
</gene>
<comment type="cofactor">
    <cofactor evidence="10">
        <name>Zn(2+)</name>
        <dbReference type="ChEBI" id="CHEBI:29105"/>
    </cofactor>
</comment>
<feature type="domain" description="Peptidase M4 C-terminal" evidence="12">
    <location>
        <begin position="347"/>
        <end position="527"/>
    </location>
</feature>
<protein>
    <recommendedName>
        <fullName evidence="10">Neutral metalloproteinase</fullName>
        <ecNumber evidence="10">3.4.24.-</ecNumber>
    </recommendedName>
</protein>
<accession>A0A1M5N4P4</accession>
<evidence type="ECO:0000256" key="3">
    <source>
        <dbReference type="ARBA" id="ARBA00022723"/>
    </source>
</evidence>
<evidence type="ECO:0000256" key="9">
    <source>
        <dbReference type="PIRSR" id="PIRSR623612-1"/>
    </source>
</evidence>
<evidence type="ECO:0000256" key="8">
    <source>
        <dbReference type="ARBA" id="ARBA00023145"/>
    </source>
</evidence>
<keyword evidence="7 10" id="KW-0482">Metalloprotease</keyword>
<evidence type="ECO:0000256" key="5">
    <source>
        <dbReference type="ARBA" id="ARBA00022801"/>
    </source>
</evidence>
<evidence type="ECO:0000259" key="11">
    <source>
        <dbReference type="Pfam" id="PF01447"/>
    </source>
</evidence>
<keyword evidence="5 10" id="KW-0378">Hydrolase</keyword>
<evidence type="ECO:0000256" key="4">
    <source>
        <dbReference type="ARBA" id="ARBA00022729"/>
    </source>
</evidence>
<keyword evidence="4 10" id="KW-0732">Signal</keyword>
<keyword evidence="10" id="KW-0964">Secreted</keyword>
<dbReference type="Pfam" id="PF02868">
    <property type="entry name" value="Peptidase_M4_C"/>
    <property type="match status" value="1"/>
</dbReference>
<feature type="active site" description="Proton donor" evidence="9">
    <location>
        <position position="429"/>
    </location>
</feature>